<protein>
    <submittedName>
        <fullName evidence="3">Phosphohydrolase</fullName>
    </submittedName>
</protein>
<dbReference type="SUPFAM" id="SSF56300">
    <property type="entry name" value="Metallo-dependent phosphatases"/>
    <property type="match status" value="1"/>
</dbReference>
<gene>
    <name evidence="3" type="ORF">CQ12_31755</name>
</gene>
<dbReference type="EMBL" id="LLXZ01000038">
    <property type="protein sequence ID" value="KRR12223.1"/>
    <property type="molecule type" value="Genomic_DNA"/>
</dbReference>
<sequence>MTEFRLTQISDTHLCRAARFARLSDNFHRVGEHIDATRPDLVINTGDLAYDAPTSPDDLKFAKELHDALPVPSRHLPGNHDVGDNPTEVGAAPKRPATEQERQKYLAVIGEDRWRFDAAGWCFIGLNSLIMNTGIESEAEQFDWLASELGRINGRPVALFLHKPLFLNAPDDPETEETAIRYLPQPRRRSLIEMFAGVDLRLVASGHVHQRRDFTYRHTRHVWAPSTGFILPERIQPVIGTKEVGLVEYRFQPDALEVRHVRAPGQTDVDVDSLFDRK</sequence>
<evidence type="ECO:0000259" key="2">
    <source>
        <dbReference type="Pfam" id="PF00149"/>
    </source>
</evidence>
<accession>A0A0R3M2J2</accession>
<dbReference type="InterPro" id="IPR051918">
    <property type="entry name" value="STPP_CPPED1"/>
</dbReference>
<dbReference type="GO" id="GO:0016787">
    <property type="term" value="F:hydrolase activity"/>
    <property type="evidence" value="ECO:0007669"/>
    <property type="project" value="UniProtKB-KW"/>
</dbReference>
<dbReference type="Pfam" id="PF00149">
    <property type="entry name" value="Metallophos"/>
    <property type="match status" value="1"/>
</dbReference>
<keyword evidence="4" id="KW-1185">Reference proteome</keyword>
<dbReference type="STRING" id="280332.CQ12_31755"/>
<dbReference type="OrthoDB" id="651281at2"/>
<dbReference type="InterPro" id="IPR004843">
    <property type="entry name" value="Calcineurin-like_PHP"/>
</dbReference>
<evidence type="ECO:0000256" key="1">
    <source>
        <dbReference type="SAM" id="MobiDB-lite"/>
    </source>
</evidence>
<dbReference type="Proteomes" id="UP000050863">
    <property type="component" value="Unassembled WGS sequence"/>
</dbReference>
<comment type="caution">
    <text evidence="3">The sequence shown here is derived from an EMBL/GenBank/DDBJ whole genome shotgun (WGS) entry which is preliminary data.</text>
</comment>
<dbReference type="AlphaFoldDB" id="A0A0R3M2J2"/>
<name>A0A0R3M2J2_9BRAD</name>
<dbReference type="RefSeq" id="WP_057834460.1">
    <property type="nucleotide sequence ID" value="NZ_LLXZ01000038.1"/>
</dbReference>
<reference evidence="3 4" key="1">
    <citation type="submission" date="2014-03" db="EMBL/GenBank/DDBJ databases">
        <title>Bradyrhizobium valentinum sp. nov., isolated from effective nodules of Lupinus mariae-josephae, a lupine endemic of basic-lime soils in Eastern Spain.</title>
        <authorList>
            <person name="Duran D."/>
            <person name="Rey L."/>
            <person name="Navarro A."/>
            <person name="Busquets A."/>
            <person name="Imperial J."/>
            <person name="Ruiz-Argueso T."/>
        </authorList>
    </citation>
    <scope>NUCLEOTIDE SEQUENCE [LARGE SCALE GENOMIC DNA]</scope>
    <source>
        <strain evidence="3 4">PAC68</strain>
    </source>
</reference>
<organism evidence="3 4">
    <name type="scientific">Bradyrhizobium jicamae</name>
    <dbReference type="NCBI Taxonomy" id="280332"/>
    <lineage>
        <taxon>Bacteria</taxon>
        <taxon>Pseudomonadati</taxon>
        <taxon>Pseudomonadota</taxon>
        <taxon>Alphaproteobacteria</taxon>
        <taxon>Hyphomicrobiales</taxon>
        <taxon>Nitrobacteraceae</taxon>
        <taxon>Bradyrhizobium</taxon>
    </lineage>
</organism>
<evidence type="ECO:0000313" key="3">
    <source>
        <dbReference type="EMBL" id="KRR12223.1"/>
    </source>
</evidence>
<evidence type="ECO:0000313" key="4">
    <source>
        <dbReference type="Proteomes" id="UP000050863"/>
    </source>
</evidence>
<dbReference type="Gene3D" id="3.60.21.10">
    <property type="match status" value="1"/>
</dbReference>
<feature type="domain" description="Calcineurin-like phosphoesterase" evidence="2">
    <location>
        <begin position="4"/>
        <end position="210"/>
    </location>
</feature>
<dbReference type="PANTHER" id="PTHR43143:SF1">
    <property type="entry name" value="SERINE_THREONINE-PROTEIN PHOSPHATASE CPPED1"/>
    <property type="match status" value="1"/>
</dbReference>
<dbReference type="PANTHER" id="PTHR43143">
    <property type="entry name" value="METALLOPHOSPHOESTERASE, CALCINEURIN SUPERFAMILY"/>
    <property type="match status" value="1"/>
</dbReference>
<keyword evidence="3" id="KW-0378">Hydrolase</keyword>
<feature type="region of interest" description="Disordered" evidence="1">
    <location>
        <begin position="72"/>
        <end position="100"/>
    </location>
</feature>
<proteinExistence type="predicted"/>
<dbReference type="InterPro" id="IPR029052">
    <property type="entry name" value="Metallo-depent_PP-like"/>
</dbReference>